<name>A0AAU6R612_9CAUD</name>
<proteinExistence type="predicted"/>
<dbReference type="EMBL" id="OR756648">
    <property type="protein sequence ID" value="WZE63373.1"/>
    <property type="molecule type" value="Genomic_DNA"/>
</dbReference>
<evidence type="ECO:0000313" key="1">
    <source>
        <dbReference type="EMBL" id="WZE63373.1"/>
    </source>
</evidence>
<reference evidence="1" key="1">
    <citation type="submission" date="2023-10" db="EMBL/GenBank/DDBJ databases">
        <title>Two new lytic phages for Micrococcus sp. strain 1402.</title>
        <authorList>
            <person name="Petrzik K."/>
        </authorList>
    </citation>
    <scope>NUCLEOTIDE SEQUENCE</scope>
</reference>
<sequence>MGRMAQVDDKTWARDRDLIAKLMSEGQGRNRISKETGLTKYRIDKICRAEGWKFDGSAVTPMVKQFQATAAVERAKISQQILEEIQHVIKRMHEEHVVIGWHQGMAFEHKIAAPTAGDYKAYATVLGILIDKHLVLERFGTEAESQDRTLAQVQMATEVARLIRAHPDLSIDDIVNEIVNRHEDTDA</sequence>
<protein>
    <submittedName>
        <fullName evidence="1">Helix-turn-helix protein</fullName>
    </submittedName>
</protein>
<organism evidence="1">
    <name type="scientific">Micrococcus phage Olihed</name>
    <dbReference type="NCBI Taxonomy" id="3092209"/>
    <lineage>
        <taxon>Viruses</taxon>
        <taxon>Duplodnaviria</taxon>
        <taxon>Heunggongvirae</taxon>
        <taxon>Uroviricota</taxon>
        <taxon>Caudoviricetes</taxon>
    </lineage>
</organism>
<accession>A0AAU6R612</accession>